<evidence type="ECO:0000313" key="12">
    <source>
        <dbReference type="EMBL" id="GEO95183.1"/>
    </source>
</evidence>
<feature type="compositionally biased region" description="Low complexity" evidence="6">
    <location>
        <begin position="1052"/>
        <end position="1065"/>
    </location>
</feature>
<dbReference type="InterPro" id="IPR050534">
    <property type="entry name" value="Coronavir_polyprotein_1ab"/>
</dbReference>
<feature type="domain" description="DNA2/NAM7 helicase-like C-terminal" evidence="9">
    <location>
        <begin position="1569"/>
        <end position="1763"/>
    </location>
</feature>
<evidence type="ECO:0000259" key="8">
    <source>
        <dbReference type="Pfam" id="PF13086"/>
    </source>
</evidence>
<keyword evidence="4 12" id="KW-0347">Helicase</keyword>
<dbReference type="Gene3D" id="3.10.620.30">
    <property type="match status" value="1"/>
</dbReference>
<evidence type="ECO:0000259" key="11">
    <source>
        <dbReference type="Pfam" id="PF18741"/>
    </source>
</evidence>
<name>A0A512IBW1_9MICC</name>
<keyword evidence="2" id="KW-0547">Nucleotide-binding</keyword>
<dbReference type="PANTHER" id="PTHR43788:SF8">
    <property type="entry name" value="DNA-BINDING PROTEIN SMUBP-2"/>
    <property type="match status" value="1"/>
</dbReference>
<keyword evidence="5" id="KW-0067">ATP-binding</keyword>
<feature type="compositionally biased region" description="Low complexity" evidence="6">
    <location>
        <begin position="1927"/>
        <end position="1940"/>
    </location>
</feature>
<proteinExistence type="inferred from homology"/>
<evidence type="ECO:0000256" key="3">
    <source>
        <dbReference type="ARBA" id="ARBA00022801"/>
    </source>
</evidence>
<dbReference type="SUPFAM" id="SSF52540">
    <property type="entry name" value="P-loop containing nucleoside triphosphate hydrolases"/>
    <property type="match status" value="1"/>
</dbReference>
<feature type="region of interest" description="Disordered" evidence="6">
    <location>
        <begin position="130"/>
        <end position="189"/>
    </location>
</feature>
<evidence type="ECO:0000256" key="6">
    <source>
        <dbReference type="SAM" id="MobiDB-lite"/>
    </source>
</evidence>
<dbReference type="InterPro" id="IPR041677">
    <property type="entry name" value="DNA2/NAM7_AAA_11"/>
</dbReference>
<keyword evidence="13" id="KW-1185">Reference proteome</keyword>
<dbReference type="Pfam" id="PF13195">
    <property type="entry name" value="DUF4011"/>
    <property type="match status" value="1"/>
</dbReference>
<dbReference type="Gene3D" id="3.40.50.300">
    <property type="entry name" value="P-loop containing nucleotide triphosphate hydrolases"/>
    <property type="match status" value="3"/>
</dbReference>
<comment type="similarity">
    <text evidence="1">Belongs to the DNA2/NAM7 helicase family.</text>
</comment>
<feature type="region of interest" description="Disordered" evidence="6">
    <location>
        <begin position="1991"/>
        <end position="2022"/>
    </location>
</feature>
<dbReference type="RefSeq" id="WP_062735215.1">
    <property type="nucleotide sequence ID" value="NZ_BJZS01000033.1"/>
</dbReference>
<dbReference type="Pfam" id="PF18741">
    <property type="entry name" value="MTES_1575"/>
    <property type="match status" value="1"/>
</dbReference>
<dbReference type="PANTHER" id="PTHR43788">
    <property type="entry name" value="DNA2/NAM7 HELICASE FAMILY MEMBER"/>
    <property type="match status" value="1"/>
</dbReference>
<feature type="compositionally biased region" description="Low complexity" evidence="6">
    <location>
        <begin position="552"/>
        <end position="561"/>
    </location>
</feature>
<gene>
    <name evidence="12" type="ORF">KTU01_13060</name>
</gene>
<dbReference type="InterPro" id="IPR027417">
    <property type="entry name" value="P-loop_NTPase"/>
</dbReference>
<dbReference type="GO" id="GO:0043139">
    <property type="term" value="F:5'-3' DNA helicase activity"/>
    <property type="evidence" value="ECO:0007669"/>
    <property type="project" value="TreeGrafter"/>
</dbReference>
<dbReference type="EMBL" id="BJZS01000033">
    <property type="protein sequence ID" value="GEO95183.1"/>
    <property type="molecule type" value="Genomic_DNA"/>
</dbReference>
<reference evidence="12 13" key="1">
    <citation type="submission" date="2019-07" db="EMBL/GenBank/DDBJ databases">
        <title>Whole genome shotgun sequence of Kocuria turfanensis NBRC 107627.</title>
        <authorList>
            <person name="Hosoyama A."/>
            <person name="Uohara A."/>
            <person name="Ohji S."/>
            <person name="Ichikawa N."/>
        </authorList>
    </citation>
    <scope>NUCLEOTIDE SEQUENCE [LARGE SCALE GENOMIC DNA]</scope>
    <source>
        <strain evidence="12 13">NBRC 107627</strain>
    </source>
</reference>
<feature type="region of interest" description="Disordered" evidence="6">
    <location>
        <begin position="541"/>
        <end position="564"/>
    </location>
</feature>
<accession>A0A512IBW1</accession>
<dbReference type="CDD" id="cd18808">
    <property type="entry name" value="SF1_C_Upf1"/>
    <property type="match status" value="1"/>
</dbReference>
<sequence>MPETLPSEAIQRAALAMARTLGPWVGSHAPEPGDPQSWVAQAQREDRLNGRPARRYSLHDPRFLLRLLIQEWRQFDHQVTPLHSSYARELTHCLNVCAHEPLTLTAADAERAVDTMRLLLESLGLAESGAPARPAAVEAADEPEEAAEAPGPRAPWPPAVNVPEPVDESGAAHEGVPADRDDLPPGTRAATVAAGPLTVTVLFREAVNYALVNNGVSPLLEIRVRNSDPAVPHALEQLVLVLDDADAEASMGTPRRFDRLLVAPADEVLLDGADLAWPLSHTAFAALDEARTVSLRINATVDGEVATGTTSVRLLARDEWYARSIPELLAAFITPNAPAVRQILDGASDLLAERTGSPSLDGYQSGPERAVEIGRALYDALAAFEIRYIEPPASFEATGQKVRPVEQVLSERWGTCLDLTVAYAAALEQAGLHPVVVRVPGHAFAGFLTAEAQLPELALADRGVLQNFVRGGLLLPVETTALVAGQDIGFDDARQATARHWGPDGEVLHVLDVAAAHRRIRPLPRVRVEGGTVVVEVEKTPEAPLPGHGSGRRAAGATGAAVDRTAHPARVARWRSALLDLSLRNPLLKLKRTGSVSLSVPERALPDFEDQLASGERLRLRPADDLSEIHVAQGRHSAAQLPEEVLQEVLRTERAVHTDHTVARHERTLDGLRRKAKVVIEETGANNLFVTIGALSWKDRAGKEGLAPLFLLPVTLTGRKNQTFHVQVEDGAEARPNYCLVEKLKQDYGLEIPVLSEPPADENGMDVAQVFEELRRSLALSGLPFTVEPDVRLAMLQFSTLEMWRDLSENWESFLENPLVGHLVRTPTAPFDDPVEAPETDELDESRRYLPVPTDGSQLRAVTWATAGRTFVLEGPPGTGKSQTITNMIADSLAAGRKVLFVAEKQAALQVVRERLEKVGLGPLTLELHGRQQSIKSVRSQLVDSWDARVRRPASAFGVLRDQHAAAVADLARYPHALHRPTRGRSVWEAHQNVLALTGSSAEPAAEDGIVVPGTLVAEPERAETVFRTASALEQLLPDLGHAPDDDEWSLAGPEAPSAEEPGGPVLQPVRTLLAALDGLDERVTALLRTTDDVARWRTLAAWLPFLDQGRAMPPAHYREIITVTWHQEMRQALDDIRQVLDQHGPLLQSLHPAAFAADLTPHRQALAEAQGKLFGKKKAVQSVVDGLRPLVVSADTSALHDPSGFLDALHAVQWAEQDLGARVRALLPSGLRWSLTDPDPLTVPGSVLAFAEALEPVLAAFPGQDGALGALFTGAAGPTAGRGSSRTELAPGTASFVEAWTAALDFLGATDASVRRWQEDSPVPDRLAETAAVWQDQVDRQRDRRLRSYRAVDAQLREIEDAGFGRLAGDLRAGTVPVSGLAERLQRAVAYEVRADTLEEANLTSFDAAVRDRQVESYLELSAQVRRRMRADLPAQVLAATGINREKLTKQQVEFNRLIHQKRGGSIREIMEKTGSVLLDLTPCLLMSPHSVSKYLPVGSVDFDVVVFDEASQIRVADAIGAMGRSKAVVVVGDSQQMPPSSMFAAAAGEDELDGAEEDGLTVADQDSILTEAVDSNVQSLGLTWHYRSQDESLIAFSNRRYYRGELSSFPAPPEPRPGLGVRWERVDGEFDGGAGGTRTNEVEAQRIVDEVIGLLREDPEASIGVVTFNTQQRDLVLDKLEQSTVRAVQAALVRAEDPLFVKNLENVQGDERDVILFSLAFSRNRESGTLRLNFGPLTTAGGQRRLNVAITRARRAITIFSSFGPEDIDLARTSSEGLRHLREYLVFAREQGHDDAHVPTGESWDLHRQDVAAALRSAGLEVAEDIGMSNFRVDLAARTSPEHAWVGILLDGPAWARRSIVSDRDALPTQVLTGAMGWRYLERVWLPAWIRSRGTVVQEISDTAQRATKASEEPPVEDGVVDGLDTAAPSTGSGSSADPELERDQELVPVGAPPTAPGPDEEHVLVAGHGGTTTVRPQAPVGPADAAAVIDDRGDDRGDDLDPVNPGPSTGTGPTDDLYQPAPHRVAGERAVLDALTAPGNKRLVRGHLEEIVAAEGPVEAQRLARLLANRFGLQRVQAQRQEAILGCLPTARRSRSVLGTFYWPEDTAPEEYTGYRRTPADGEKRRVTEIAPQEIGNAVLDVLGSEGPSPAPDVMQFLNDVFGFNRTGREIRERYQQVLDLLERDGRLVRQDEVLAVSAAG</sequence>
<evidence type="ECO:0000259" key="9">
    <source>
        <dbReference type="Pfam" id="PF13087"/>
    </source>
</evidence>
<evidence type="ECO:0000256" key="5">
    <source>
        <dbReference type="ARBA" id="ARBA00022840"/>
    </source>
</evidence>
<dbReference type="Pfam" id="PF13086">
    <property type="entry name" value="AAA_11"/>
    <property type="match status" value="1"/>
</dbReference>
<dbReference type="InterPro" id="IPR021754">
    <property type="entry name" value="DUF3320"/>
</dbReference>
<dbReference type="GO" id="GO:0016787">
    <property type="term" value="F:hydrolase activity"/>
    <property type="evidence" value="ECO:0007669"/>
    <property type="project" value="UniProtKB-KW"/>
</dbReference>
<feature type="domain" description="Restriction endonuclease type II-like" evidence="11">
    <location>
        <begin position="1811"/>
        <end position="1903"/>
    </location>
</feature>
<dbReference type="InterPro" id="IPR041650">
    <property type="entry name" value="HEPN_Swt1"/>
</dbReference>
<organism evidence="12 13">
    <name type="scientific">Kocuria turfanensis</name>
    <dbReference type="NCBI Taxonomy" id="388357"/>
    <lineage>
        <taxon>Bacteria</taxon>
        <taxon>Bacillati</taxon>
        <taxon>Actinomycetota</taxon>
        <taxon>Actinomycetes</taxon>
        <taxon>Micrococcales</taxon>
        <taxon>Micrococcaceae</taxon>
        <taxon>Kocuria</taxon>
    </lineage>
</organism>
<feature type="region of interest" description="Disordered" evidence="6">
    <location>
        <begin position="1906"/>
        <end position="1968"/>
    </location>
</feature>
<evidence type="ECO:0000259" key="10">
    <source>
        <dbReference type="Pfam" id="PF18731"/>
    </source>
</evidence>
<dbReference type="InterPro" id="IPR047187">
    <property type="entry name" value="SF1_C_Upf1"/>
</dbReference>
<feature type="domain" description="DNA2/NAM7 helicase helicase" evidence="8">
    <location>
        <begin position="855"/>
        <end position="939"/>
    </location>
</feature>
<dbReference type="Pfam" id="PF18731">
    <property type="entry name" value="HEPN_Swt1"/>
    <property type="match status" value="1"/>
</dbReference>
<evidence type="ECO:0000259" key="7">
    <source>
        <dbReference type="Pfam" id="PF11784"/>
    </source>
</evidence>
<dbReference type="InterPro" id="IPR025103">
    <property type="entry name" value="DUF4011"/>
</dbReference>
<evidence type="ECO:0000256" key="4">
    <source>
        <dbReference type="ARBA" id="ARBA00022806"/>
    </source>
</evidence>
<comment type="caution">
    <text evidence="12">The sequence shown here is derived from an EMBL/GenBank/DDBJ whole genome shotgun (WGS) entry which is preliminary data.</text>
</comment>
<evidence type="ECO:0000256" key="2">
    <source>
        <dbReference type="ARBA" id="ARBA00022741"/>
    </source>
</evidence>
<feature type="region of interest" description="Disordered" evidence="6">
    <location>
        <begin position="1043"/>
        <end position="1066"/>
    </location>
</feature>
<dbReference type="Pfam" id="PF13087">
    <property type="entry name" value="AAA_12"/>
    <property type="match status" value="1"/>
</dbReference>
<feature type="domain" description="DUF3320" evidence="7">
    <location>
        <begin position="2037"/>
        <end position="2083"/>
    </location>
</feature>
<keyword evidence="3" id="KW-0378">Hydrolase</keyword>
<dbReference type="GO" id="GO:0005524">
    <property type="term" value="F:ATP binding"/>
    <property type="evidence" value="ECO:0007669"/>
    <property type="project" value="UniProtKB-KW"/>
</dbReference>
<dbReference type="STRING" id="388357.GCA_001580365_01482"/>
<dbReference type="Pfam" id="PF11784">
    <property type="entry name" value="DUF3320"/>
    <property type="match status" value="1"/>
</dbReference>
<dbReference type="Proteomes" id="UP000321103">
    <property type="component" value="Unassembled WGS sequence"/>
</dbReference>
<dbReference type="InterPro" id="IPR041679">
    <property type="entry name" value="DNA2/NAM7-like_C"/>
</dbReference>
<feature type="domain" description="Swt1-like HEPN" evidence="10">
    <location>
        <begin position="18"/>
        <end position="123"/>
    </location>
</feature>
<evidence type="ECO:0000256" key="1">
    <source>
        <dbReference type="ARBA" id="ARBA00007913"/>
    </source>
</evidence>
<evidence type="ECO:0000313" key="13">
    <source>
        <dbReference type="Proteomes" id="UP000321103"/>
    </source>
</evidence>
<protein>
    <submittedName>
        <fullName evidence="12">DNA helicase</fullName>
    </submittedName>
</protein>
<dbReference type="InterPro" id="IPR049468">
    <property type="entry name" value="Restrct_endonuc-II-like_dom"/>
</dbReference>